<keyword evidence="1" id="KW-1133">Transmembrane helix</keyword>
<sequence>MIEGSTLTYANQPSAFVTWRPADNNLNTLLVSVITTIIVSQLFSIVHSVVLGCKMRNIIARCDLYTQLVAWRSSPSAVSQAISGVQDGQYPSPTIPQAMKLIALVVAAPLINAVFVALSIEREQEFTFRTAGFGGIALGLRLNNSVLKTKPLSSGCEQVPLDVAHGSDQKAEAKFVLCETRTQLRADASEVLFVLEVFDLARIAGFHVIIRTWAGAIHGTKKGEVVSSSKTLNRANLFALHYLSSEEYLREWAFSGLRVAQERCGDEFKAFETFEKPGLFSTFKVDNYLTFRAVCARQNVHEMQKLMGDTINKMLAKVSFVNAERSFVSVPDEPIDLLGGIVGLAIRNETRTLDDVVLFRRRAPIASVGVLLVILLVVVLFRIVLSALVANDVAVAIGSVVRHELGLPCADSMLSAEEVCVEH</sequence>
<gene>
    <name evidence="2" type="ORF">BWQ96_05231</name>
</gene>
<dbReference type="OrthoDB" id="12201at2759"/>
<accession>A0A2V3ISA6</accession>
<dbReference type="EMBL" id="NBIV01000075">
    <property type="protein sequence ID" value="PXF44984.1"/>
    <property type="molecule type" value="Genomic_DNA"/>
</dbReference>
<proteinExistence type="predicted"/>
<keyword evidence="1" id="KW-0812">Transmembrane</keyword>
<reference evidence="2 3" key="1">
    <citation type="journal article" date="2018" name="Mol. Biol. Evol.">
        <title>Analysis of the draft genome of the red seaweed Gracilariopsis chorda provides insights into genome size evolution in Rhodophyta.</title>
        <authorList>
            <person name="Lee J."/>
            <person name="Yang E.C."/>
            <person name="Graf L."/>
            <person name="Yang J.H."/>
            <person name="Qiu H."/>
            <person name="Zel Zion U."/>
            <person name="Chan C.X."/>
            <person name="Stephens T.G."/>
            <person name="Weber A.P.M."/>
            <person name="Boo G.H."/>
            <person name="Boo S.M."/>
            <person name="Kim K.M."/>
            <person name="Shin Y."/>
            <person name="Jung M."/>
            <person name="Lee S.J."/>
            <person name="Yim H.S."/>
            <person name="Lee J.H."/>
            <person name="Bhattacharya D."/>
            <person name="Yoon H.S."/>
        </authorList>
    </citation>
    <scope>NUCLEOTIDE SEQUENCE [LARGE SCALE GENOMIC DNA]</scope>
    <source>
        <strain evidence="2 3">SKKU-2015</strain>
        <tissue evidence="2">Whole body</tissue>
    </source>
</reference>
<evidence type="ECO:0000313" key="3">
    <source>
        <dbReference type="Proteomes" id="UP000247409"/>
    </source>
</evidence>
<organism evidence="2 3">
    <name type="scientific">Gracilariopsis chorda</name>
    <dbReference type="NCBI Taxonomy" id="448386"/>
    <lineage>
        <taxon>Eukaryota</taxon>
        <taxon>Rhodophyta</taxon>
        <taxon>Florideophyceae</taxon>
        <taxon>Rhodymeniophycidae</taxon>
        <taxon>Gracilariales</taxon>
        <taxon>Gracilariaceae</taxon>
        <taxon>Gracilariopsis</taxon>
    </lineage>
</organism>
<keyword evidence="3" id="KW-1185">Reference proteome</keyword>
<evidence type="ECO:0000313" key="2">
    <source>
        <dbReference type="EMBL" id="PXF44984.1"/>
    </source>
</evidence>
<protein>
    <submittedName>
        <fullName evidence="2">Uncharacterized protein</fullName>
    </submittedName>
</protein>
<dbReference type="AlphaFoldDB" id="A0A2V3ISA6"/>
<feature type="transmembrane region" description="Helical" evidence="1">
    <location>
        <begin position="101"/>
        <end position="120"/>
    </location>
</feature>
<evidence type="ECO:0000256" key="1">
    <source>
        <dbReference type="SAM" id="Phobius"/>
    </source>
</evidence>
<dbReference type="Proteomes" id="UP000247409">
    <property type="component" value="Unassembled WGS sequence"/>
</dbReference>
<feature type="transmembrane region" description="Helical" evidence="1">
    <location>
        <begin position="368"/>
        <end position="390"/>
    </location>
</feature>
<keyword evidence="1" id="KW-0472">Membrane</keyword>
<feature type="transmembrane region" description="Helical" evidence="1">
    <location>
        <begin position="29"/>
        <end position="51"/>
    </location>
</feature>
<comment type="caution">
    <text evidence="2">The sequence shown here is derived from an EMBL/GenBank/DDBJ whole genome shotgun (WGS) entry which is preliminary data.</text>
</comment>
<name>A0A2V3ISA6_9FLOR</name>